<evidence type="ECO:0000313" key="2">
    <source>
        <dbReference type="Proteomes" id="UP000321337"/>
    </source>
</evidence>
<comment type="caution">
    <text evidence="1">The sequence shown here is derived from an EMBL/GenBank/DDBJ whole genome shotgun (WGS) entry which is preliminary data.</text>
</comment>
<keyword evidence="2" id="KW-1185">Reference proteome</keyword>
<dbReference type="AlphaFoldDB" id="A0A512LBU7"/>
<evidence type="ECO:0000313" key="1">
    <source>
        <dbReference type="EMBL" id="GEP31965.1"/>
    </source>
</evidence>
<name>A0A512LBU7_9PROT</name>
<accession>A0A512LBU7</accession>
<organism evidence="1 2">
    <name type="scientific">Sulfuriferula plumbiphila</name>
    <dbReference type="NCBI Taxonomy" id="171865"/>
    <lineage>
        <taxon>Bacteria</taxon>
        <taxon>Pseudomonadati</taxon>
        <taxon>Pseudomonadota</taxon>
        <taxon>Betaproteobacteria</taxon>
        <taxon>Nitrosomonadales</taxon>
        <taxon>Sulfuricellaceae</taxon>
        <taxon>Sulfuriferula</taxon>
    </lineage>
</organism>
<reference evidence="1 2" key="1">
    <citation type="submission" date="2019-07" db="EMBL/GenBank/DDBJ databases">
        <title>Whole genome shotgun sequence of Thiobacillus plumbophilus NBRC 107929.</title>
        <authorList>
            <person name="Hosoyama A."/>
            <person name="Uohara A."/>
            <person name="Ohji S."/>
            <person name="Ichikawa N."/>
        </authorList>
    </citation>
    <scope>NUCLEOTIDE SEQUENCE [LARGE SCALE GENOMIC DNA]</scope>
    <source>
        <strain evidence="1 2">NBRC 107929</strain>
    </source>
</reference>
<protein>
    <submittedName>
        <fullName evidence="1">Uncharacterized protein</fullName>
    </submittedName>
</protein>
<proteinExistence type="predicted"/>
<sequence length="111" mass="12617">MLVPNVQAFLSKQITQHAERDDPIAGLIACDDHHGHLRFKVSEWLCHCWLVMRLPHPQWLAPMCDNVPTWVGSRRGFPAEPVQRRDSRTQGQQANIVRNQGAHAAILNLPN</sequence>
<gene>
    <name evidence="1" type="ORF">TPL01_31030</name>
</gene>
<dbReference type="Proteomes" id="UP000321337">
    <property type="component" value="Unassembled WGS sequence"/>
</dbReference>
<dbReference type="EMBL" id="BKAD01000041">
    <property type="protein sequence ID" value="GEP31965.1"/>
    <property type="molecule type" value="Genomic_DNA"/>
</dbReference>